<accession>A0AA40BUA7</accession>
<dbReference type="InterPro" id="IPR029044">
    <property type="entry name" value="Nucleotide-diphossugar_trans"/>
</dbReference>
<dbReference type="PANTHER" id="PTHR31834:SF1">
    <property type="entry name" value="INITIATION-SPECIFIC ALPHA-1,6-MANNOSYLTRANSFERASE"/>
    <property type="match status" value="1"/>
</dbReference>
<comment type="similarity">
    <text evidence="1">Belongs to the glycosyltransferase 32 family.</text>
</comment>
<organism evidence="2 3">
    <name type="scientific">Immersiella caudata</name>
    <dbReference type="NCBI Taxonomy" id="314043"/>
    <lineage>
        <taxon>Eukaryota</taxon>
        <taxon>Fungi</taxon>
        <taxon>Dikarya</taxon>
        <taxon>Ascomycota</taxon>
        <taxon>Pezizomycotina</taxon>
        <taxon>Sordariomycetes</taxon>
        <taxon>Sordariomycetidae</taxon>
        <taxon>Sordariales</taxon>
        <taxon>Lasiosphaeriaceae</taxon>
        <taxon>Immersiella</taxon>
    </lineage>
</organism>
<dbReference type="AlphaFoldDB" id="A0AA40BUA7"/>
<dbReference type="Proteomes" id="UP001175000">
    <property type="component" value="Unassembled WGS sequence"/>
</dbReference>
<keyword evidence="2" id="KW-0808">Transferase</keyword>
<dbReference type="PANTHER" id="PTHR31834">
    <property type="entry name" value="INITIATION-SPECIFIC ALPHA-1,6-MANNOSYLTRANSFERASE"/>
    <property type="match status" value="1"/>
</dbReference>
<dbReference type="GO" id="GO:0006487">
    <property type="term" value="P:protein N-linked glycosylation"/>
    <property type="evidence" value="ECO:0007669"/>
    <property type="project" value="TreeGrafter"/>
</dbReference>
<dbReference type="GO" id="GO:0000136">
    <property type="term" value="C:mannan polymerase complex"/>
    <property type="evidence" value="ECO:0007669"/>
    <property type="project" value="TreeGrafter"/>
</dbReference>
<dbReference type="EMBL" id="JAULSU010000006">
    <property type="protein sequence ID" value="KAK0613911.1"/>
    <property type="molecule type" value="Genomic_DNA"/>
</dbReference>
<dbReference type="InterPro" id="IPR007577">
    <property type="entry name" value="GlycoTrfase_DXD_sugar-bd_CS"/>
</dbReference>
<dbReference type="SUPFAM" id="SSF53448">
    <property type="entry name" value="Nucleotide-diphospho-sugar transferases"/>
    <property type="match status" value="1"/>
</dbReference>
<proteinExistence type="inferred from homology"/>
<dbReference type="InterPro" id="IPR039367">
    <property type="entry name" value="Och1-like"/>
</dbReference>
<protein>
    <submittedName>
        <fullName evidence="2">Nucleotide-diphospho-sugar transferase</fullName>
    </submittedName>
</protein>
<dbReference type="Gene3D" id="3.90.550.20">
    <property type="match status" value="1"/>
</dbReference>
<dbReference type="Pfam" id="PF04488">
    <property type="entry name" value="Gly_transf_sug"/>
    <property type="match status" value="1"/>
</dbReference>
<comment type="caution">
    <text evidence="2">The sequence shown here is derived from an EMBL/GenBank/DDBJ whole genome shotgun (WGS) entry which is preliminary data.</text>
</comment>
<evidence type="ECO:0000256" key="1">
    <source>
        <dbReference type="ARBA" id="ARBA00009003"/>
    </source>
</evidence>
<keyword evidence="3" id="KW-1185">Reference proteome</keyword>
<dbReference type="GO" id="GO:0000009">
    <property type="term" value="F:alpha-1,6-mannosyltransferase activity"/>
    <property type="evidence" value="ECO:0007669"/>
    <property type="project" value="InterPro"/>
</dbReference>
<name>A0AA40BUA7_9PEZI</name>
<reference evidence="2" key="1">
    <citation type="submission" date="2023-06" db="EMBL/GenBank/DDBJ databases">
        <title>Genome-scale phylogeny and comparative genomics of the fungal order Sordariales.</title>
        <authorList>
            <consortium name="Lawrence Berkeley National Laboratory"/>
            <person name="Hensen N."/>
            <person name="Bonometti L."/>
            <person name="Westerberg I."/>
            <person name="Brannstrom I.O."/>
            <person name="Guillou S."/>
            <person name="Cros-Aarteil S."/>
            <person name="Calhoun S."/>
            <person name="Haridas S."/>
            <person name="Kuo A."/>
            <person name="Mondo S."/>
            <person name="Pangilinan J."/>
            <person name="Riley R."/>
            <person name="Labutti K."/>
            <person name="Andreopoulos B."/>
            <person name="Lipzen A."/>
            <person name="Chen C."/>
            <person name="Yanf M."/>
            <person name="Daum C."/>
            <person name="Ng V."/>
            <person name="Clum A."/>
            <person name="Steindorff A."/>
            <person name="Ohm R."/>
            <person name="Martin F."/>
            <person name="Silar P."/>
            <person name="Natvig D."/>
            <person name="Lalanne C."/>
            <person name="Gautier V."/>
            <person name="Ament-Velasquez S.L."/>
            <person name="Kruys A."/>
            <person name="Hutchinson M.I."/>
            <person name="Powell A.J."/>
            <person name="Barry K."/>
            <person name="Miller A.N."/>
            <person name="Grigoriev I.V."/>
            <person name="Debuchy R."/>
            <person name="Gladieux P."/>
            <person name="Thoren M.H."/>
            <person name="Johannesson H."/>
        </authorList>
    </citation>
    <scope>NUCLEOTIDE SEQUENCE</scope>
    <source>
        <strain evidence="2">CBS 606.72</strain>
    </source>
</reference>
<gene>
    <name evidence="2" type="ORF">B0T14DRAFT_539598</name>
</gene>
<sequence>MIGTVLYPEIPIPKRIWQIFCPLVKTEFLRESSLHANEWISMSPGYTYTLVGTPEAEIFLAEHFSDRPDIVATYHALSNYGSRSDMLRYLLLYVYGGIYSDIDTRPVIPPDTWLPADRRRDVNLIVALENDEAVDPNPKDFVYPVQFCQWTVAAAPNHTIFQRMINRMLTSLQDLADRQHTTLDKVKFSDFDVVNTTGPVAWTEVMLGLLKDMNPKFDSYGDLVNTKTTKYFGDVAVLPLSGFRGEWYDEWGLSWDKGRRPLVRHFFAGGWKKDG</sequence>
<evidence type="ECO:0000313" key="3">
    <source>
        <dbReference type="Proteomes" id="UP001175000"/>
    </source>
</evidence>
<evidence type="ECO:0000313" key="2">
    <source>
        <dbReference type="EMBL" id="KAK0613911.1"/>
    </source>
</evidence>